<keyword evidence="2" id="KW-0812">Transmembrane</keyword>
<sequence>MRWAGASVCPMRWTDGGCRWCVCVVADAAVCRCMCDVCFEWLCLQIDGKIDFSREDDCLLSGFDLFFFFRVWYLSCSVTFYSYFGNLSLFSRDFSHRWNTLFNLNTLICPHARVGAAGVRRPTSKEQKLDEKSESSSRRASQAGSFGGLIITL</sequence>
<accession>A0ABR1NGS4</accession>
<reference evidence="3 4" key="1">
    <citation type="submission" date="2024-04" db="EMBL/GenBank/DDBJ databases">
        <title>Phyllosticta paracitricarpa is synonymous to the EU quarantine fungus P. citricarpa based on phylogenomic analyses.</title>
        <authorList>
            <consortium name="Lawrence Berkeley National Laboratory"/>
            <person name="Van ingen-buijs V.A."/>
            <person name="Van westerhoven A.C."/>
            <person name="Haridas S."/>
            <person name="Skiadas P."/>
            <person name="Martin F."/>
            <person name="Groenewald J.Z."/>
            <person name="Crous P.W."/>
            <person name="Seidl M.F."/>
        </authorList>
    </citation>
    <scope>NUCLEOTIDE SEQUENCE [LARGE SCALE GENOMIC DNA]</scope>
    <source>
        <strain evidence="3 4">CBS 141358</strain>
    </source>
</reference>
<evidence type="ECO:0000256" key="2">
    <source>
        <dbReference type="SAM" id="Phobius"/>
    </source>
</evidence>
<proteinExistence type="predicted"/>
<feature type="region of interest" description="Disordered" evidence="1">
    <location>
        <begin position="119"/>
        <end position="153"/>
    </location>
</feature>
<keyword evidence="2" id="KW-0472">Membrane</keyword>
<feature type="compositionally biased region" description="Basic and acidic residues" evidence="1">
    <location>
        <begin position="123"/>
        <end position="137"/>
    </location>
</feature>
<evidence type="ECO:0000313" key="4">
    <source>
        <dbReference type="Proteomes" id="UP001367316"/>
    </source>
</evidence>
<name>A0ABR1NGS4_9PEZI</name>
<evidence type="ECO:0000256" key="1">
    <source>
        <dbReference type="SAM" id="MobiDB-lite"/>
    </source>
</evidence>
<keyword evidence="4" id="KW-1185">Reference proteome</keyword>
<feature type="transmembrane region" description="Helical" evidence="2">
    <location>
        <begin position="65"/>
        <end position="84"/>
    </location>
</feature>
<keyword evidence="2" id="KW-1133">Transmembrane helix</keyword>
<protein>
    <submittedName>
        <fullName evidence="3">Uncharacterized protein</fullName>
    </submittedName>
</protein>
<gene>
    <name evidence="3" type="ORF">JOL62DRAFT_565881</name>
</gene>
<dbReference type="EMBL" id="JBBPBF010000005">
    <property type="protein sequence ID" value="KAK7613978.1"/>
    <property type="molecule type" value="Genomic_DNA"/>
</dbReference>
<evidence type="ECO:0000313" key="3">
    <source>
        <dbReference type="EMBL" id="KAK7613978.1"/>
    </source>
</evidence>
<comment type="caution">
    <text evidence="3">The sequence shown here is derived from an EMBL/GenBank/DDBJ whole genome shotgun (WGS) entry which is preliminary data.</text>
</comment>
<organism evidence="3 4">
    <name type="scientific">Phyllosticta paracitricarpa</name>
    <dbReference type="NCBI Taxonomy" id="2016321"/>
    <lineage>
        <taxon>Eukaryota</taxon>
        <taxon>Fungi</taxon>
        <taxon>Dikarya</taxon>
        <taxon>Ascomycota</taxon>
        <taxon>Pezizomycotina</taxon>
        <taxon>Dothideomycetes</taxon>
        <taxon>Dothideomycetes incertae sedis</taxon>
        <taxon>Botryosphaeriales</taxon>
        <taxon>Phyllostictaceae</taxon>
        <taxon>Phyllosticta</taxon>
    </lineage>
</organism>
<dbReference type="Proteomes" id="UP001367316">
    <property type="component" value="Unassembled WGS sequence"/>
</dbReference>